<keyword evidence="5" id="KW-0697">Rotamase</keyword>
<evidence type="ECO:0000313" key="8">
    <source>
        <dbReference type="Proteomes" id="UP000478183"/>
    </source>
</evidence>
<evidence type="ECO:0000256" key="1">
    <source>
        <dbReference type="ARBA" id="ARBA00018370"/>
    </source>
</evidence>
<feature type="domain" description="PpiC" evidence="6">
    <location>
        <begin position="172"/>
        <end position="269"/>
    </location>
</feature>
<evidence type="ECO:0000256" key="4">
    <source>
        <dbReference type="ARBA" id="ARBA00031484"/>
    </source>
</evidence>
<sequence length="426" mass="45845">MQRILLGAAVAAMLAGTGIVPGPFVHQAQAQSSNLFQPLVYVNDSAVTRYEVEQRIRFLQMLRAPDSDRASIEKALIDDRLRSFAAKQAGISASDEQINAGLEEFASRGGMSLDQFVGVLGQNGIDRQTFEDFVVSGILWREFVRARLVGQVAVSDAEVDQELKGIIETPEITHVSLSELIIPAPPGQEAQAKALADRIISGSQSEAEFAAFARQYSATPSSANGGRLPMMPLANLPPSLRPILLQLQPGQVSQALEVQGAIVLFFLRDTRGTLRPGATAQQLDYMRVRLATAQEAANFAAQAHTCAELEALTSSVPANQITRQTASQGQIPQGEAIRLASLDDNETTVINYGGSVDLLMLCKRTPSLLANAPEAPVATSKDDPAKPADAIPAREEVRDRVFNRKIAAAADNYLAELRANAIIRRP</sequence>
<evidence type="ECO:0000313" key="7">
    <source>
        <dbReference type="EMBL" id="MTH79499.1"/>
    </source>
</evidence>
<dbReference type="GO" id="GO:0003755">
    <property type="term" value="F:peptidyl-prolyl cis-trans isomerase activity"/>
    <property type="evidence" value="ECO:0007669"/>
    <property type="project" value="UniProtKB-KW"/>
</dbReference>
<dbReference type="Pfam" id="PF00639">
    <property type="entry name" value="Rotamase"/>
    <property type="match status" value="1"/>
</dbReference>
<name>A0A6L6JFH8_9RHOB</name>
<keyword evidence="2" id="KW-0732">Signal</keyword>
<keyword evidence="8" id="KW-1185">Reference proteome</keyword>
<protein>
    <recommendedName>
        <fullName evidence="1">Parvulin-like PPIase</fullName>
    </recommendedName>
    <alternativeName>
        <fullName evidence="3">Peptidyl-prolyl cis-trans isomerase plp</fullName>
    </alternativeName>
    <alternativeName>
        <fullName evidence="4">Rotamase plp</fullName>
    </alternativeName>
</protein>
<dbReference type="PANTHER" id="PTHR47637">
    <property type="entry name" value="CHAPERONE SURA"/>
    <property type="match status" value="1"/>
</dbReference>
<dbReference type="SUPFAM" id="SSF54534">
    <property type="entry name" value="FKBP-like"/>
    <property type="match status" value="1"/>
</dbReference>
<gene>
    <name evidence="7" type="ORF">GL286_17435</name>
</gene>
<dbReference type="InterPro" id="IPR050280">
    <property type="entry name" value="OMP_Chaperone_SurA"/>
</dbReference>
<dbReference type="Gene3D" id="3.10.50.40">
    <property type="match status" value="1"/>
</dbReference>
<proteinExistence type="predicted"/>
<dbReference type="InterPro" id="IPR027304">
    <property type="entry name" value="Trigger_fact/SurA_dom_sf"/>
</dbReference>
<evidence type="ECO:0000256" key="3">
    <source>
        <dbReference type="ARBA" id="ARBA00030642"/>
    </source>
</evidence>
<dbReference type="PANTHER" id="PTHR47637:SF1">
    <property type="entry name" value="CHAPERONE SURA"/>
    <property type="match status" value="1"/>
</dbReference>
<dbReference type="EMBL" id="WMIE01000016">
    <property type="protein sequence ID" value="MTH79499.1"/>
    <property type="molecule type" value="Genomic_DNA"/>
</dbReference>
<dbReference type="OrthoDB" id="9791746at2"/>
<organism evidence="7 8">
    <name type="scientific">Paracoccus aestuariivivens</name>
    <dbReference type="NCBI Taxonomy" id="1820333"/>
    <lineage>
        <taxon>Bacteria</taxon>
        <taxon>Pseudomonadati</taxon>
        <taxon>Pseudomonadota</taxon>
        <taxon>Alphaproteobacteria</taxon>
        <taxon>Rhodobacterales</taxon>
        <taxon>Paracoccaceae</taxon>
        <taxon>Paracoccus</taxon>
    </lineage>
</organism>
<dbReference type="SUPFAM" id="SSF109998">
    <property type="entry name" value="Triger factor/SurA peptide-binding domain-like"/>
    <property type="match status" value="1"/>
</dbReference>
<dbReference type="Gene3D" id="1.10.4030.10">
    <property type="entry name" value="Porin chaperone SurA, peptide-binding domain"/>
    <property type="match status" value="1"/>
</dbReference>
<keyword evidence="5 7" id="KW-0413">Isomerase</keyword>
<evidence type="ECO:0000256" key="5">
    <source>
        <dbReference type="PROSITE-ProRule" id="PRU00278"/>
    </source>
</evidence>
<evidence type="ECO:0000259" key="6">
    <source>
        <dbReference type="PROSITE" id="PS50198"/>
    </source>
</evidence>
<comment type="caution">
    <text evidence="7">The sequence shown here is derived from an EMBL/GenBank/DDBJ whole genome shotgun (WGS) entry which is preliminary data.</text>
</comment>
<accession>A0A6L6JFH8</accession>
<dbReference type="InterPro" id="IPR046357">
    <property type="entry name" value="PPIase_dom_sf"/>
</dbReference>
<reference evidence="7 8" key="1">
    <citation type="submission" date="2019-11" db="EMBL/GenBank/DDBJ databases">
        <authorList>
            <person name="Dong K."/>
        </authorList>
    </citation>
    <scope>NUCLEOTIDE SEQUENCE [LARGE SCALE GENOMIC DNA]</scope>
    <source>
        <strain evidence="7 8">NBRC 111993</strain>
    </source>
</reference>
<evidence type="ECO:0000256" key="2">
    <source>
        <dbReference type="ARBA" id="ARBA00022729"/>
    </source>
</evidence>
<dbReference type="InterPro" id="IPR000297">
    <property type="entry name" value="PPIase_PpiC"/>
</dbReference>
<dbReference type="AlphaFoldDB" id="A0A6L6JFH8"/>
<dbReference type="PROSITE" id="PS50198">
    <property type="entry name" value="PPIC_PPIASE_2"/>
    <property type="match status" value="1"/>
</dbReference>
<dbReference type="Proteomes" id="UP000478183">
    <property type="component" value="Unassembled WGS sequence"/>
</dbReference>